<evidence type="ECO:0000313" key="5">
    <source>
        <dbReference type="Proteomes" id="UP000586093"/>
    </source>
</evidence>
<evidence type="ECO:0000256" key="1">
    <source>
        <dbReference type="ARBA" id="ARBA00005125"/>
    </source>
</evidence>
<gene>
    <name evidence="4" type="ORF">H4F90_14980</name>
</gene>
<proteinExistence type="inferred from homology"/>
<dbReference type="RefSeq" id="WP_182666047.1">
    <property type="nucleotide sequence ID" value="NZ_JACIVI010000008.1"/>
</dbReference>
<dbReference type="Pfam" id="PF01370">
    <property type="entry name" value="Epimerase"/>
    <property type="match status" value="1"/>
</dbReference>
<dbReference type="PANTHER" id="PTHR43000">
    <property type="entry name" value="DTDP-D-GLUCOSE 4,6-DEHYDRATASE-RELATED"/>
    <property type="match status" value="1"/>
</dbReference>
<feature type="domain" description="NAD-dependent epimerase/dehydratase" evidence="3">
    <location>
        <begin position="5"/>
        <end position="168"/>
    </location>
</feature>
<comment type="pathway">
    <text evidence="1">Bacterial outer membrane biogenesis; LPS O-antigen biosynthesis.</text>
</comment>
<protein>
    <submittedName>
        <fullName evidence="4">NAD(P)-dependent oxidoreductase</fullName>
    </submittedName>
</protein>
<comment type="caution">
    <text evidence="4">The sequence shown here is derived from an EMBL/GenBank/DDBJ whole genome shotgun (WGS) entry which is preliminary data.</text>
</comment>
<reference evidence="4 5" key="1">
    <citation type="submission" date="2020-08" db="EMBL/GenBank/DDBJ databases">
        <title>Aquariorum lacteus gen. nov., sp. nov., a new member of the family Comamonadaceae, isolated from freshwater aquarium.</title>
        <authorList>
            <person name="Chun S.-J."/>
        </authorList>
    </citation>
    <scope>NUCLEOTIDE SEQUENCE [LARGE SCALE GENOMIC DNA]</scope>
    <source>
        <strain evidence="4 5">SJAQ100</strain>
    </source>
</reference>
<accession>A0A839HMM5</accession>
<keyword evidence="5" id="KW-1185">Reference proteome</keyword>
<evidence type="ECO:0000256" key="2">
    <source>
        <dbReference type="ARBA" id="ARBA00007637"/>
    </source>
</evidence>
<evidence type="ECO:0000313" key="4">
    <source>
        <dbReference type="EMBL" id="MBB1163276.1"/>
    </source>
</evidence>
<sequence>MTRTLVTGGSGFIGSNLIRHLGAQGHTLLNLDLAEPMDAEARALWRRQDILDAAGLRAQVEAFDPDFIVHLAARTDLDGRSLADYPANTTGVQNLIDAAAAAPRLRKVIFASSRLVCRIGYQPTGPRDYQATTPYGQSKVEGEKLVYADRSLRAEWAIVRPTSIWGPFFRVPYRNFFDAVRRGHYVQPRGVRVHKSFGFVGNTVVQLQRLLEAEPGRIHGQMYYLADYEPLELHDWSGRVARTMGVRAPREIPMAVLQLMARTGDLLAALGWRGVPLTSFRLDNLITPMVHDLEPLRAVCGPTPHSLEDGVRATVAWIQQGTA</sequence>
<comment type="similarity">
    <text evidence="2">Belongs to the NAD(P)-dependent epimerase/dehydratase family.</text>
</comment>
<dbReference type="EMBL" id="JACIVI010000008">
    <property type="protein sequence ID" value="MBB1163276.1"/>
    <property type="molecule type" value="Genomic_DNA"/>
</dbReference>
<dbReference type="InterPro" id="IPR036291">
    <property type="entry name" value="NAD(P)-bd_dom_sf"/>
</dbReference>
<name>A0A839HMM5_9BURK</name>
<dbReference type="InterPro" id="IPR001509">
    <property type="entry name" value="Epimerase_deHydtase"/>
</dbReference>
<organism evidence="4 5">
    <name type="scientific">Aquariibacter albus</name>
    <dbReference type="NCBI Taxonomy" id="2759899"/>
    <lineage>
        <taxon>Bacteria</taxon>
        <taxon>Pseudomonadati</taxon>
        <taxon>Pseudomonadota</taxon>
        <taxon>Betaproteobacteria</taxon>
        <taxon>Burkholderiales</taxon>
        <taxon>Sphaerotilaceae</taxon>
        <taxon>Aquariibacter</taxon>
    </lineage>
</organism>
<evidence type="ECO:0000259" key="3">
    <source>
        <dbReference type="Pfam" id="PF01370"/>
    </source>
</evidence>
<dbReference type="AlphaFoldDB" id="A0A839HMM5"/>
<dbReference type="Proteomes" id="UP000586093">
    <property type="component" value="Unassembled WGS sequence"/>
</dbReference>
<dbReference type="Gene3D" id="3.40.50.720">
    <property type="entry name" value="NAD(P)-binding Rossmann-like Domain"/>
    <property type="match status" value="1"/>
</dbReference>
<dbReference type="SUPFAM" id="SSF51735">
    <property type="entry name" value="NAD(P)-binding Rossmann-fold domains"/>
    <property type="match status" value="1"/>
</dbReference>